<dbReference type="AlphaFoldDB" id="A0A914Z0R0"/>
<organism evidence="2 3">
    <name type="scientific">Panagrolaimus superbus</name>
    <dbReference type="NCBI Taxonomy" id="310955"/>
    <lineage>
        <taxon>Eukaryota</taxon>
        <taxon>Metazoa</taxon>
        <taxon>Ecdysozoa</taxon>
        <taxon>Nematoda</taxon>
        <taxon>Chromadorea</taxon>
        <taxon>Rhabditida</taxon>
        <taxon>Tylenchina</taxon>
        <taxon>Panagrolaimomorpha</taxon>
        <taxon>Panagrolaimoidea</taxon>
        <taxon>Panagrolaimidae</taxon>
        <taxon>Panagrolaimus</taxon>
    </lineage>
</organism>
<evidence type="ECO:0000313" key="3">
    <source>
        <dbReference type="WBParaSite" id="PSU_v2.g5730.t1"/>
    </source>
</evidence>
<reference evidence="3" key="1">
    <citation type="submission" date="2022-11" db="UniProtKB">
        <authorList>
            <consortium name="WormBaseParasite"/>
        </authorList>
    </citation>
    <scope>IDENTIFICATION</scope>
</reference>
<dbReference type="Proteomes" id="UP000887577">
    <property type="component" value="Unplaced"/>
</dbReference>
<evidence type="ECO:0000259" key="1">
    <source>
        <dbReference type="PROSITE" id="PS50097"/>
    </source>
</evidence>
<dbReference type="SMART" id="SM00225">
    <property type="entry name" value="BTB"/>
    <property type="match status" value="1"/>
</dbReference>
<dbReference type="CDD" id="cd18186">
    <property type="entry name" value="BTB_POZ_ZBTB_KLHL-like"/>
    <property type="match status" value="1"/>
</dbReference>
<accession>A0A914Z0R0</accession>
<dbReference type="InterPro" id="IPR011333">
    <property type="entry name" value="SKP1/BTB/POZ_sf"/>
</dbReference>
<dbReference type="PANTHER" id="PTHR24413">
    <property type="entry name" value="SPECKLE-TYPE POZ PROTEIN"/>
    <property type="match status" value="1"/>
</dbReference>
<name>A0A914Z0R0_9BILA</name>
<sequence length="195" mass="22185">MAIKANGILMVEKEILKKSESFGNNRDALCLGLWNQENKDFTIIVDEKEIAAHKCVLAARSPVFAGMKEAEENKVEIKDFPFEIVEAAIKLCYHYSLVPYATLNDKMIILQFFDKYNIQPLKNDLEAELISEIDESNVCLLTNCSLYSNASKLKENCAEFLRDCLESKKPVCDIDILDKDFASNLFKNAFCYVSE</sequence>
<proteinExistence type="predicted"/>
<keyword evidence="2" id="KW-1185">Reference proteome</keyword>
<feature type="domain" description="BTB" evidence="1">
    <location>
        <begin position="39"/>
        <end position="93"/>
    </location>
</feature>
<dbReference type="Pfam" id="PF00651">
    <property type="entry name" value="BTB"/>
    <property type="match status" value="1"/>
</dbReference>
<evidence type="ECO:0000313" key="2">
    <source>
        <dbReference type="Proteomes" id="UP000887577"/>
    </source>
</evidence>
<dbReference type="WBParaSite" id="PSU_v2.g5730.t1">
    <property type="protein sequence ID" value="PSU_v2.g5730.t1"/>
    <property type="gene ID" value="PSU_v2.g5730"/>
</dbReference>
<dbReference type="InterPro" id="IPR000210">
    <property type="entry name" value="BTB/POZ_dom"/>
</dbReference>
<dbReference type="PROSITE" id="PS50097">
    <property type="entry name" value="BTB"/>
    <property type="match status" value="1"/>
</dbReference>
<dbReference type="SUPFAM" id="SSF54695">
    <property type="entry name" value="POZ domain"/>
    <property type="match status" value="1"/>
</dbReference>
<protein>
    <submittedName>
        <fullName evidence="3">BTB domain-containing protein</fullName>
    </submittedName>
</protein>
<dbReference type="Gene3D" id="3.30.710.10">
    <property type="entry name" value="Potassium Channel Kv1.1, Chain A"/>
    <property type="match status" value="1"/>
</dbReference>